<dbReference type="InterPro" id="IPR052912">
    <property type="entry name" value="UPF0111_domain"/>
</dbReference>
<protein>
    <submittedName>
        <fullName evidence="2">Unannotated protein</fullName>
    </submittedName>
</protein>
<evidence type="ECO:0000256" key="1">
    <source>
        <dbReference type="ARBA" id="ARBA00008591"/>
    </source>
</evidence>
<evidence type="ECO:0000313" key="2">
    <source>
        <dbReference type="EMBL" id="CAB4920713.1"/>
    </source>
</evidence>
<sequence>MARLTKVFTGRDTRYFELFEEASQNAVRAAELLARFMAELPDSPEIAREISAVESDTDRIIHDIISHLNQTFVTPIEREDILELASALDDIVDLIDEAADLILLYKVEAPMEQAHGLCAILVDATKALAAGMPRLRDFGDIRHYTVEVNRLENDGDRLSRAAIAGLFDGGIDPMVVIRWKDIFERLEDGIDSCERVANILEGIVIKNR</sequence>
<dbReference type="PANTHER" id="PTHR37298">
    <property type="entry name" value="UPF0111 PROTEIN YKAA"/>
    <property type="match status" value="1"/>
</dbReference>
<dbReference type="AlphaFoldDB" id="A0A6J7HT99"/>
<dbReference type="InterPro" id="IPR038078">
    <property type="entry name" value="PhoU-like_sf"/>
</dbReference>
<proteinExistence type="inferred from homology"/>
<comment type="similarity">
    <text evidence="1">Belongs to the UPF0111 family.</text>
</comment>
<dbReference type="Gene3D" id="1.20.58.220">
    <property type="entry name" value="Phosphate transport system protein phou homolog 2, domain 2"/>
    <property type="match status" value="1"/>
</dbReference>
<dbReference type="EMBL" id="CAFBMK010000104">
    <property type="protein sequence ID" value="CAB4920713.1"/>
    <property type="molecule type" value="Genomic_DNA"/>
</dbReference>
<accession>A0A6J7HT99</accession>
<dbReference type="InterPro" id="IPR018445">
    <property type="entry name" value="Put_Phosphate_transp_reg"/>
</dbReference>
<name>A0A6J7HT99_9ZZZZ</name>
<dbReference type="PANTHER" id="PTHR37298:SF1">
    <property type="entry name" value="UPF0111 PROTEIN YKAA"/>
    <property type="match status" value="1"/>
</dbReference>
<organism evidence="2">
    <name type="scientific">freshwater metagenome</name>
    <dbReference type="NCBI Taxonomy" id="449393"/>
    <lineage>
        <taxon>unclassified sequences</taxon>
        <taxon>metagenomes</taxon>
        <taxon>ecological metagenomes</taxon>
    </lineage>
</organism>
<dbReference type="Pfam" id="PF01865">
    <property type="entry name" value="PhoU_div"/>
    <property type="match status" value="1"/>
</dbReference>
<reference evidence="2" key="1">
    <citation type="submission" date="2020-05" db="EMBL/GenBank/DDBJ databases">
        <authorList>
            <person name="Chiriac C."/>
            <person name="Salcher M."/>
            <person name="Ghai R."/>
            <person name="Kavagutti S V."/>
        </authorList>
    </citation>
    <scope>NUCLEOTIDE SEQUENCE</scope>
</reference>
<gene>
    <name evidence="2" type="ORF">UFOPK3564_01815</name>
</gene>